<dbReference type="Proteomes" id="UP000290545">
    <property type="component" value="Unassembled WGS sequence"/>
</dbReference>
<comment type="caution">
    <text evidence="2">The sequence shown here is derived from an EMBL/GenBank/DDBJ whole genome shotgun (WGS) entry which is preliminary data.</text>
</comment>
<evidence type="ECO:0008006" key="4">
    <source>
        <dbReference type="Google" id="ProtNLM"/>
    </source>
</evidence>
<sequence length="177" mass="19865">MLRSTICCLLLLFTTCTINAQDSVPVLKGWRVTQNNGTYEYTPNTAVKAEFSYTILPLTAGDDQPLGDWLAEQAVKELAVAGWTVLPGMEAQRGNTESFITWSSVAEDKQSRRMAVSFMAYRKDSATIRYGKLMAGAHGTNQDYLNAAIQHFIDLSRKEGMVPDDRIKNTRKKKKRH</sequence>
<proteinExistence type="predicted"/>
<evidence type="ECO:0000313" key="2">
    <source>
        <dbReference type="EMBL" id="RXK85870.1"/>
    </source>
</evidence>
<keyword evidence="3" id="KW-1185">Reference proteome</keyword>
<gene>
    <name evidence="2" type="ORF">ESB13_03405</name>
</gene>
<name>A0A4Q1D9H0_9BACT</name>
<dbReference type="RefSeq" id="WP_129001621.1">
    <property type="nucleotide sequence ID" value="NZ_SDHZ01000001.1"/>
</dbReference>
<evidence type="ECO:0000256" key="1">
    <source>
        <dbReference type="SAM" id="SignalP"/>
    </source>
</evidence>
<dbReference type="EMBL" id="SDHZ01000001">
    <property type="protein sequence ID" value="RXK85870.1"/>
    <property type="molecule type" value="Genomic_DNA"/>
</dbReference>
<reference evidence="2 3" key="1">
    <citation type="submission" date="2019-01" db="EMBL/GenBank/DDBJ databases">
        <title>Filimonas sp. strain TTM-71.</title>
        <authorList>
            <person name="Chen W.-M."/>
        </authorList>
    </citation>
    <scope>NUCLEOTIDE SEQUENCE [LARGE SCALE GENOMIC DNA]</scope>
    <source>
        <strain evidence="2 3">TTM-71</strain>
    </source>
</reference>
<keyword evidence="1" id="KW-0732">Signal</keyword>
<protein>
    <recommendedName>
        <fullName evidence="4">DUF3805 domain-containing protein</fullName>
    </recommendedName>
</protein>
<dbReference type="OrthoDB" id="622493at2"/>
<evidence type="ECO:0000313" key="3">
    <source>
        <dbReference type="Proteomes" id="UP000290545"/>
    </source>
</evidence>
<feature type="signal peptide" evidence="1">
    <location>
        <begin position="1"/>
        <end position="20"/>
    </location>
</feature>
<organism evidence="2 3">
    <name type="scientific">Filimonas effusa</name>
    <dbReference type="NCBI Taxonomy" id="2508721"/>
    <lineage>
        <taxon>Bacteria</taxon>
        <taxon>Pseudomonadati</taxon>
        <taxon>Bacteroidota</taxon>
        <taxon>Chitinophagia</taxon>
        <taxon>Chitinophagales</taxon>
        <taxon>Chitinophagaceae</taxon>
        <taxon>Filimonas</taxon>
    </lineage>
</organism>
<feature type="chain" id="PRO_5020585950" description="DUF3805 domain-containing protein" evidence="1">
    <location>
        <begin position="21"/>
        <end position="177"/>
    </location>
</feature>
<dbReference type="AlphaFoldDB" id="A0A4Q1D9H0"/>
<accession>A0A4Q1D9H0</accession>